<accession>A0A4Y8ZTT2</accession>
<keyword evidence="2" id="KW-1133">Transmembrane helix</keyword>
<organism evidence="3 4">
    <name type="scientific">Sphingomonas parva</name>
    <dbReference type="NCBI Taxonomy" id="2555898"/>
    <lineage>
        <taxon>Bacteria</taxon>
        <taxon>Pseudomonadati</taxon>
        <taxon>Pseudomonadota</taxon>
        <taxon>Alphaproteobacteria</taxon>
        <taxon>Sphingomonadales</taxon>
        <taxon>Sphingomonadaceae</taxon>
        <taxon>Sphingomonas</taxon>
    </lineage>
</organism>
<keyword evidence="2" id="KW-0472">Membrane</keyword>
<feature type="transmembrane region" description="Helical" evidence="2">
    <location>
        <begin position="45"/>
        <end position="63"/>
    </location>
</feature>
<evidence type="ECO:0000256" key="1">
    <source>
        <dbReference type="SAM" id="MobiDB-lite"/>
    </source>
</evidence>
<proteinExistence type="predicted"/>
<comment type="caution">
    <text evidence="3">The sequence shown here is derived from an EMBL/GenBank/DDBJ whole genome shotgun (WGS) entry which is preliminary data.</text>
</comment>
<gene>
    <name evidence="3" type="ORF">E2493_08965</name>
</gene>
<dbReference type="EMBL" id="SPDV01000014">
    <property type="protein sequence ID" value="TFI58545.1"/>
    <property type="molecule type" value="Genomic_DNA"/>
</dbReference>
<dbReference type="Proteomes" id="UP000298213">
    <property type="component" value="Unassembled WGS sequence"/>
</dbReference>
<sequence>MTRPSLFTPGFAMRGSGWQAIWTFIAILAGVRTLGELFRHGWSDVVLLGLFSLVAAVAFALVARRHRPIDGSAMDPQLASARSPGRRPADPILPGRRFF</sequence>
<feature type="region of interest" description="Disordered" evidence="1">
    <location>
        <begin position="73"/>
        <end position="99"/>
    </location>
</feature>
<keyword evidence="2" id="KW-0812">Transmembrane</keyword>
<evidence type="ECO:0000313" key="4">
    <source>
        <dbReference type="Proteomes" id="UP000298213"/>
    </source>
</evidence>
<dbReference type="OrthoDB" id="9896985at2"/>
<evidence type="ECO:0000256" key="2">
    <source>
        <dbReference type="SAM" id="Phobius"/>
    </source>
</evidence>
<evidence type="ECO:0000313" key="3">
    <source>
        <dbReference type="EMBL" id="TFI58545.1"/>
    </source>
</evidence>
<keyword evidence="4" id="KW-1185">Reference proteome</keyword>
<name>A0A4Y8ZTT2_9SPHN</name>
<protein>
    <submittedName>
        <fullName evidence="3">Uncharacterized protein</fullName>
    </submittedName>
</protein>
<dbReference type="RefSeq" id="WP_135085895.1">
    <property type="nucleotide sequence ID" value="NZ_SPDV01000014.1"/>
</dbReference>
<reference evidence="3 4" key="1">
    <citation type="submission" date="2019-03" db="EMBL/GenBank/DDBJ databases">
        <title>Genome sequence of Sphingomonas sp. 17J27-24.</title>
        <authorList>
            <person name="Kim M."/>
            <person name="Maeng S."/>
            <person name="Sathiyaraj S."/>
        </authorList>
    </citation>
    <scope>NUCLEOTIDE SEQUENCE [LARGE SCALE GENOMIC DNA]</scope>
    <source>
        <strain evidence="3 4">17J27-24</strain>
    </source>
</reference>
<dbReference type="AlphaFoldDB" id="A0A4Y8ZTT2"/>